<dbReference type="RefSeq" id="WP_014758521.1">
    <property type="nucleotide sequence ID" value="NC_017992.1"/>
</dbReference>
<dbReference type="InterPro" id="IPR036453">
    <property type="entry name" value="GluRdtase_dimer_dom_sf"/>
</dbReference>
<comment type="pathway">
    <text evidence="1 9 14">Porphyrin-containing compound metabolism; protoporphyrin-IX biosynthesis; 5-aminolevulinate from L-glutamyl-tRNA(Glu): step 1/2.</text>
</comment>
<evidence type="ECO:0000256" key="2">
    <source>
        <dbReference type="ARBA" id="ARBA00005916"/>
    </source>
</evidence>
<feature type="binding site" evidence="9 11">
    <location>
        <begin position="111"/>
        <end position="113"/>
    </location>
    <ligand>
        <name>substrate</name>
    </ligand>
</feature>
<dbReference type="Pfam" id="PF01488">
    <property type="entry name" value="Shikimate_DH"/>
    <property type="match status" value="1"/>
</dbReference>
<evidence type="ECO:0000256" key="4">
    <source>
        <dbReference type="ARBA" id="ARBA00022857"/>
    </source>
</evidence>
<comment type="domain">
    <text evidence="9">Possesses an unusual extended V-shaped dimeric structure with each monomer consisting of three distinct domains arranged along a curved 'spinal' alpha-helix. The N-terminal catalytic domain specifically recognizes the glutamate moiety of the substrate. The second domain is the NADPH-binding domain, and the third C-terminal domain is responsible for dimerization.</text>
</comment>
<dbReference type="GO" id="GO:0008883">
    <property type="term" value="F:glutamyl-tRNA reductase activity"/>
    <property type="evidence" value="ECO:0007669"/>
    <property type="project" value="UniProtKB-UniRule"/>
</dbReference>
<dbReference type="STRING" id="1094508.Tsac_1649"/>
<organism evidence="18 19">
    <name type="scientific">Thermoanaerobacterium saccharolyticum (strain DSM 8691 / JW/SL-YS485)</name>
    <dbReference type="NCBI Taxonomy" id="1094508"/>
    <lineage>
        <taxon>Bacteria</taxon>
        <taxon>Bacillati</taxon>
        <taxon>Bacillota</taxon>
        <taxon>Clostridia</taxon>
        <taxon>Thermoanaerobacterales</taxon>
        <taxon>Thermoanaerobacteraceae</taxon>
        <taxon>Thermoanaerobacterium</taxon>
    </lineage>
</organism>
<dbReference type="eggNOG" id="COG0373">
    <property type="taxonomic scope" value="Bacteria"/>
</dbReference>
<evidence type="ECO:0000256" key="6">
    <source>
        <dbReference type="ARBA" id="ARBA00023244"/>
    </source>
</evidence>
<evidence type="ECO:0000256" key="7">
    <source>
        <dbReference type="ARBA" id="ARBA00047464"/>
    </source>
</evidence>
<dbReference type="SUPFAM" id="SSF69075">
    <property type="entry name" value="Glutamyl tRNA-reductase dimerization domain"/>
    <property type="match status" value="1"/>
</dbReference>
<dbReference type="InterPro" id="IPR036291">
    <property type="entry name" value="NAD(P)-bd_dom_sf"/>
</dbReference>
<dbReference type="SUPFAM" id="SSF51735">
    <property type="entry name" value="NAD(P)-binding Rossmann-fold domains"/>
    <property type="match status" value="1"/>
</dbReference>
<accession>I3VVW0</accession>
<comment type="similarity">
    <text evidence="2 9 14">Belongs to the glutamyl-tRNA reductase family.</text>
</comment>
<dbReference type="PATRIC" id="fig|1094508.3.peg.1670"/>
<evidence type="ECO:0000256" key="3">
    <source>
        <dbReference type="ARBA" id="ARBA00012970"/>
    </source>
</evidence>
<evidence type="ECO:0000313" key="19">
    <source>
        <dbReference type="Proteomes" id="UP000006178"/>
    </source>
</evidence>
<dbReference type="AlphaFoldDB" id="I3VVW0"/>
<dbReference type="Pfam" id="PF05201">
    <property type="entry name" value="GlutR_N"/>
    <property type="match status" value="1"/>
</dbReference>
<dbReference type="UniPathway" id="UPA00251">
    <property type="reaction ID" value="UER00316"/>
</dbReference>
<evidence type="ECO:0000259" key="17">
    <source>
        <dbReference type="Pfam" id="PF05201"/>
    </source>
</evidence>
<evidence type="ECO:0000256" key="8">
    <source>
        <dbReference type="ARBA" id="ARBA00068659"/>
    </source>
</evidence>
<evidence type="ECO:0000256" key="5">
    <source>
        <dbReference type="ARBA" id="ARBA00023002"/>
    </source>
</evidence>
<dbReference type="EC" id="1.2.1.70" evidence="3 9"/>
<dbReference type="InterPro" id="IPR036343">
    <property type="entry name" value="GluRdtase_N_sf"/>
</dbReference>
<dbReference type="SUPFAM" id="SSF69742">
    <property type="entry name" value="Glutamyl tRNA-reductase catalytic, N-terminal domain"/>
    <property type="match status" value="1"/>
</dbReference>
<dbReference type="PANTHER" id="PTHR43013">
    <property type="entry name" value="GLUTAMYL-TRNA REDUCTASE"/>
    <property type="match status" value="1"/>
</dbReference>
<evidence type="ECO:0000256" key="14">
    <source>
        <dbReference type="RuleBase" id="RU000584"/>
    </source>
</evidence>
<comment type="function">
    <text evidence="9">Catalyzes the NADPH-dependent reduction of glutamyl-tRNA(Glu) to glutamate 1-semialdehyde (GSA).</text>
</comment>
<keyword evidence="19" id="KW-1185">Reference proteome</keyword>
<evidence type="ECO:0000256" key="9">
    <source>
        <dbReference type="HAMAP-Rule" id="MF_00087"/>
    </source>
</evidence>
<dbReference type="NCBIfam" id="TIGR01035">
    <property type="entry name" value="hemA"/>
    <property type="match status" value="1"/>
</dbReference>
<feature type="domain" description="Tetrapyrrole biosynthesis glutamyl-tRNA reductase dimerisation" evidence="15">
    <location>
        <begin position="315"/>
        <end position="395"/>
    </location>
</feature>
<name>I3VVW0_THESW</name>
<dbReference type="Gene3D" id="3.30.460.30">
    <property type="entry name" value="Glutamyl-tRNA reductase, N-terminal domain"/>
    <property type="match status" value="1"/>
</dbReference>
<dbReference type="HAMAP" id="MF_00087">
    <property type="entry name" value="Glu_tRNA_reductase"/>
    <property type="match status" value="1"/>
</dbReference>
<proteinExistence type="inferred from homology"/>
<dbReference type="PROSITE" id="PS00747">
    <property type="entry name" value="GLUTR"/>
    <property type="match status" value="1"/>
</dbReference>
<feature type="domain" description="Glutamyl-tRNA reductase N-terminal" evidence="17">
    <location>
        <begin position="13"/>
        <end position="153"/>
    </location>
</feature>
<dbReference type="FunFam" id="3.40.50.720:FF:000031">
    <property type="entry name" value="Glutamyl-tRNA reductase"/>
    <property type="match status" value="1"/>
</dbReference>
<dbReference type="InterPro" id="IPR000343">
    <property type="entry name" value="4pyrrol_synth_GluRdtase"/>
</dbReference>
<feature type="active site" description="Nucleophile" evidence="9 10">
    <location>
        <position position="50"/>
    </location>
</feature>
<dbReference type="InterPro" id="IPR018214">
    <property type="entry name" value="GluRdtase_CS"/>
</dbReference>
<dbReference type="Proteomes" id="UP000006178">
    <property type="component" value="Chromosome"/>
</dbReference>
<keyword evidence="6 9" id="KW-0627">Porphyrin biosynthesis</keyword>
<keyword evidence="5 9" id="KW-0560">Oxidoreductase</keyword>
<feature type="domain" description="Quinate/shikimate 5-dehydrogenase/glutamyl-tRNA reductase" evidence="16">
    <location>
        <begin position="170"/>
        <end position="299"/>
    </location>
</feature>
<dbReference type="Gene3D" id="3.40.50.720">
    <property type="entry name" value="NAD(P)-binding Rossmann-like Domain"/>
    <property type="match status" value="1"/>
</dbReference>
<sequence>MNVNGIKMVGIDQSIPIEIRERVAFNKDVDAALNVLKENGLDEAIILSTCHRSEIYFFSESKSFEDIKNFYIKYFNLDDEFRKYFCCISGLEAVEHIFRVASGLESMVLGEDQILGQVKESLMNSQVNGISGKILNKLFMDAISMGKKVRTETGLKNYSSSISHIAIKFVENVFEDLKGKNAFVIGTGEMGKIAIRGLILKGANVSVSNRTYSKVQKLKSEMPDIEIVPYSDKYEQIAKSDIVISATNAPHYTISYDKFYNVYNGKKICMVDIALPRDIDPKIGRIHGVKLYSIDDLKRTAEENRKKQLNAIKNAEEIVLKGVNEFNTWFKTIKVEPHIKKITIYSDEICDMEFDRLVNKLEKMTDKDKENIKKSLKRVAEKMANVMIKHLKDDALVMDEISFCIDGSEVKT</sequence>
<protein>
    <recommendedName>
        <fullName evidence="8 9">Glutamyl-tRNA reductase</fullName>
        <shortName evidence="9">GluTR</shortName>
        <ecNumber evidence="3 9">1.2.1.70</ecNumber>
    </recommendedName>
</protein>
<dbReference type="CDD" id="cd05213">
    <property type="entry name" value="NAD_bind_Glutamyl_tRNA_reduct"/>
    <property type="match status" value="1"/>
</dbReference>
<feature type="binding site" evidence="9 11">
    <location>
        <begin position="49"/>
        <end position="52"/>
    </location>
    <ligand>
        <name>substrate</name>
    </ligand>
</feature>
<dbReference type="GO" id="GO:0019353">
    <property type="term" value="P:protoporphyrinogen IX biosynthetic process from glutamate"/>
    <property type="evidence" value="ECO:0007669"/>
    <property type="project" value="TreeGrafter"/>
</dbReference>
<dbReference type="InterPro" id="IPR006151">
    <property type="entry name" value="Shikm_DH/Glu-tRNA_Rdtase"/>
</dbReference>
<feature type="binding site" evidence="9 12">
    <location>
        <begin position="186"/>
        <end position="191"/>
    </location>
    <ligand>
        <name>NADP(+)</name>
        <dbReference type="ChEBI" id="CHEBI:58349"/>
    </ligand>
</feature>
<comment type="catalytic activity">
    <reaction evidence="7 9 14">
        <text>(S)-4-amino-5-oxopentanoate + tRNA(Glu) + NADP(+) = L-glutamyl-tRNA(Glu) + NADPH + H(+)</text>
        <dbReference type="Rhea" id="RHEA:12344"/>
        <dbReference type="Rhea" id="RHEA-COMP:9663"/>
        <dbReference type="Rhea" id="RHEA-COMP:9680"/>
        <dbReference type="ChEBI" id="CHEBI:15378"/>
        <dbReference type="ChEBI" id="CHEBI:57501"/>
        <dbReference type="ChEBI" id="CHEBI:57783"/>
        <dbReference type="ChEBI" id="CHEBI:58349"/>
        <dbReference type="ChEBI" id="CHEBI:78442"/>
        <dbReference type="ChEBI" id="CHEBI:78520"/>
        <dbReference type="EC" id="1.2.1.70"/>
    </reaction>
</comment>
<comment type="subunit">
    <text evidence="9">Homodimer.</text>
</comment>
<evidence type="ECO:0000259" key="15">
    <source>
        <dbReference type="Pfam" id="PF00745"/>
    </source>
</evidence>
<evidence type="ECO:0000256" key="13">
    <source>
        <dbReference type="PIRSR" id="PIRSR000445-4"/>
    </source>
</evidence>
<reference evidence="18 19" key="1">
    <citation type="journal article" date="2014" name="Appl. Environ. Microbiol.">
        <title>Profile of Secreted Hydrolases, Associated Proteins, and SlpA in Thermoanaerobacterium saccharolyticum during the Degradation of Hemicellulose.</title>
        <authorList>
            <person name="Currie D.H."/>
            <person name="Guss A.M."/>
            <person name="Herring C.D."/>
            <person name="Giannone R.J."/>
            <person name="Johnson C.M."/>
            <person name="Lankford P.K."/>
            <person name="Brown S.D."/>
            <person name="Hettich R.L."/>
            <person name="Lynd L.R."/>
        </authorList>
    </citation>
    <scope>NUCLEOTIDE SEQUENCE [LARGE SCALE GENOMIC DNA]</scope>
    <source>
        <strain evidence="19">DSM 8691 / JW/SL-YS485</strain>
    </source>
</reference>
<evidence type="ECO:0000256" key="10">
    <source>
        <dbReference type="PIRSR" id="PIRSR000445-1"/>
    </source>
</evidence>
<evidence type="ECO:0000256" key="1">
    <source>
        <dbReference type="ARBA" id="ARBA00005059"/>
    </source>
</evidence>
<evidence type="ECO:0000313" key="18">
    <source>
        <dbReference type="EMBL" id="AFK86655.1"/>
    </source>
</evidence>
<dbReference type="PANTHER" id="PTHR43013:SF1">
    <property type="entry name" value="GLUTAMYL-TRNA REDUCTASE"/>
    <property type="match status" value="1"/>
</dbReference>
<comment type="miscellaneous">
    <text evidence="9">During catalysis, the active site Cys acts as a nucleophile attacking the alpha-carbonyl group of tRNA-bound glutamate with the formation of a thioester intermediate between enzyme and glutamate, and the concomitant release of tRNA(Glu). The thioester intermediate is finally reduced by direct hydride transfer from NADPH, to form the product GSA.</text>
</comment>
<dbReference type="EMBL" id="CP003184">
    <property type="protein sequence ID" value="AFK86655.1"/>
    <property type="molecule type" value="Genomic_DNA"/>
</dbReference>
<evidence type="ECO:0000256" key="12">
    <source>
        <dbReference type="PIRSR" id="PIRSR000445-3"/>
    </source>
</evidence>
<dbReference type="InterPro" id="IPR015895">
    <property type="entry name" value="4pyrrol_synth_GluRdtase_N"/>
</dbReference>
<dbReference type="FunFam" id="3.30.460.30:FF:000001">
    <property type="entry name" value="Glutamyl-tRNA reductase"/>
    <property type="match status" value="1"/>
</dbReference>
<evidence type="ECO:0000259" key="16">
    <source>
        <dbReference type="Pfam" id="PF01488"/>
    </source>
</evidence>
<keyword evidence="4 9" id="KW-0521">NADP</keyword>
<feature type="site" description="Important for activity" evidence="9 13">
    <location>
        <position position="96"/>
    </location>
</feature>
<feature type="binding site" evidence="9 11">
    <location>
        <position position="117"/>
    </location>
    <ligand>
        <name>substrate</name>
    </ligand>
</feature>
<dbReference type="PIRSF" id="PIRSF000445">
    <property type="entry name" value="4pyrrol_synth_GluRdtase"/>
    <property type="match status" value="1"/>
</dbReference>
<dbReference type="KEGG" id="tsh:Tsac_1649"/>
<evidence type="ECO:0000256" key="11">
    <source>
        <dbReference type="PIRSR" id="PIRSR000445-2"/>
    </source>
</evidence>
<dbReference type="Pfam" id="PF00745">
    <property type="entry name" value="GlutR_dimer"/>
    <property type="match status" value="1"/>
</dbReference>
<dbReference type="GO" id="GO:0050661">
    <property type="term" value="F:NADP binding"/>
    <property type="evidence" value="ECO:0007669"/>
    <property type="project" value="InterPro"/>
</dbReference>
<feature type="binding site" evidence="9 11">
    <location>
        <position position="106"/>
    </location>
    <ligand>
        <name>substrate</name>
    </ligand>
</feature>
<dbReference type="InterPro" id="IPR015896">
    <property type="entry name" value="4pyrrol_synth_GluRdtase_dimer"/>
</dbReference>
<gene>
    <name evidence="9" type="primary">hemA</name>
    <name evidence="18" type="ordered locus">Tsac_1649</name>
</gene>